<proteinExistence type="predicted"/>
<protein>
    <recommendedName>
        <fullName evidence="7">3-demethylubiquinol 3-O-methyltransferase</fullName>
    </recommendedName>
</protein>
<dbReference type="PANTHER" id="PTHR43464:SF19">
    <property type="entry name" value="UBIQUINONE BIOSYNTHESIS O-METHYLTRANSFERASE, MITOCHONDRIAL"/>
    <property type="match status" value="1"/>
</dbReference>
<evidence type="ECO:0008006" key="7">
    <source>
        <dbReference type="Google" id="ProtNLM"/>
    </source>
</evidence>
<dbReference type="GO" id="GO:0005739">
    <property type="term" value="C:mitochondrion"/>
    <property type="evidence" value="ECO:0007669"/>
    <property type="project" value="TreeGrafter"/>
</dbReference>
<keyword evidence="2" id="KW-0808">Transferase</keyword>
<comment type="caution">
    <text evidence="5">The sequence shown here is derived from an EMBL/GenBank/DDBJ whole genome shotgun (WGS) entry which is preliminary data.</text>
</comment>
<evidence type="ECO:0000313" key="6">
    <source>
        <dbReference type="Proteomes" id="UP000801492"/>
    </source>
</evidence>
<dbReference type="Proteomes" id="UP000801492">
    <property type="component" value="Unassembled WGS sequence"/>
</dbReference>
<dbReference type="GO" id="GO:0032259">
    <property type="term" value="P:methylation"/>
    <property type="evidence" value="ECO:0007669"/>
    <property type="project" value="UniProtKB-KW"/>
</dbReference>
<evidence type="ECO:0000256" key="3">
    <source>
        <dbReference type="ARBA" id="ARBA00022688"/>
    </source>
</evidence>
<keyword evidence="3" id="KW-0831">Ubiquinone biosynthesis</keyword>
<organism evidence="5 6">
    <name type="scientific">Ignelater luminosus</name>
    <name type="common">Cucubano</name>
    <name type="synonym">Pyrophorus luminosus</name>
    <dbReference type="NCBI Taxonomy" id="2038154"/>
    <lineage>
        <taxon>Eukaryota</taxon>
        <taxon>Metazoa</taxon>
        <taxon>Ecdysozoa</taxon>
        <taxon>Arthropoda</taxon>
        <taxon>Hexapoda</taxon>
        <taxon>Insecta</taxon>
        <taxon>Pterygota</taxon>
        <taxon>Neoptera</taxon>
        <taxon>Endopterygota</taxon>
        <taxon>Coleoptera</taxon>
        <taxon>Polyphaga</taxon>
        <taxon>Elateriformia</taxon>
        <taxon>Elateroidea</taxon>
        <taxon>Elateridae</taxon>
        <taxon>Agrypninae</taxon>
        <taxon>Pyrophorini</taxon>
        <taxon>Ignelater</taxon>
    </lineage>
</organism>
<evidence type="ECO:0000256" key="2">
    <source>
        <dbReference type="ARBA" id="ARBA00022679"/>
    </source>
</evidence>
<name>A0A8K0DFX1_IGNLU</name>
<accession>A0A8K0DFX1</accession>
<dbReference type="PANTHER" id="PTHR43464">
    <property type="entry name" value="METHYLTRANSFERASE"/>
    <property type="match status" value="1"/>
</dbReference>
<dbReference type="SUPFAM" id="SSF53335">
    <property type="entry name" value="S-adenosyl-L-methionine-dependent methyltransferases"/>
    <property type="match status" value="1"/>
</dbReference>
<dbReference type="InterPro" id="IPR010233">
    <property type="entry name" value="UbiG_MeTrfase"/>
</dbReference>
<dbReference type="AlphaFoldDB" id="A0A8K0DFX1"/>
<dbReference type="Pfam" id="PF13489">
    <property type="entry name" value="Methyltransf_23"/>
    <property type="match status" value="1"/>
</dbReference>
<dbReference type="GO" id="GO:0061542">
    <property type="term" value="F:3-demethylubiquinol 3-O-methyltransferase activity"/>
    <property type="evidence" value="ECO:0007669"/>
    <property type="project" value="InterPro"/>
</dbReference>
<sequence length="222" mass="25138">MSTTSNIRTPTANLSQLAHYSNVSRIWWDKKSRLEILHNMNQTRVPWVVDTLIELGIAKQEFINTDKPLQGLLILDAGCGGGIFAEALAAYGCTLVGLDICPEMIEVAKDHAALDPSLTKNITYVLQCIEEHAEKNPEKYDAVITFEVLGHLNEPELFLESCVKCLKPDKPIFVGTFTKTIINYLYSIIFAEYIWGFMPRGTHHWCRLSNPNEIERILEKSK</sequence>
<keyword evidence="6" id="KW-1185">Reference proteome</keyword>
<dbReference type="EMBL" id="VTPC01000504">
    <property type="protein sequence ID" value="KAF2905555.1"/>
    <property type="molecule type" value="Genomic_DNA"/>
</dbReference>
<evidence type="ECO:0000313" key="5">
    <source>
        <dbReference type="EMBL" id="KAF2905555.1"/>
    </source>
</evidence>
<dbReference type="GO" id="GO:0010420">
    <property type="term" value="F:polyprenyldihydroxybenzoate methyltransferase activity"/>
    <property type="evidence" value="ECO:0007669"/>
    <property type="project" value="InterPro"/>
</dbReference>
<dbReference type="Gene3D" id="3.40.50.150">
    <property type="entry name" value="Vaccinia Virus protein VP39"/>
    <property type="match status" value="1"/>
</dbReference>
<evidence type="ECO:0000256" key="1">
    <source>
        <dbReference type="ARBA" id="ARBA00022603"/>
    </source>
</evidence>
<reference evidence="5" key="1">
    <citation type="submission" date="2019-08" db="EMBL/GenBank/DDBJ databases">
        <title>The genome of the North American firefly Photinus pyralis.</title>
        <authorList>
            <consortium name="Photinus pyralis genome working group"/>
            <person name="Fallon T.R."/>
            <person name="Sander Lower S.E."/>
            <person name="Weng J.-K."/>
        </authorList>
    </citation>
    <scope>NUCLEOTIDE SEQUENCE</scope>
    <source>
        <strain evidence="5">TRF0915ILg1</strain>
        <tissue evidence="5">Whole body</tissue>
    </source>
</reference>
<dbReference type="CDD" id="cd02440">
    <property type="entry name" value="AdoMet_MTases"/>
    <property type="match status" value="1"/>
</dbReference>
<gene>
    <name evidence="5" type="ORF">ILUMI_00622</name>
</gene>
<dbReference type="OrthoDB" id="6815431at2759"/>
<keyword evidence="1" id="KW-0489">Methyltransferase</keyword>
<dbReference type="InterPro" id="IPR029063">
    <property type="entry name" value="SAM-dependent_MTases_sf"/>
</dbReference>
<keyword evidence="4" id="KW-0949">S-adenosyl-L-methionine</keyword>
<dbReference type="NCBIfam" id="TIGR01983">
    <property type="entry name" value="UbiG"/>
    <property type="match status" value="1"/>
</dbReference>
<evidence type="ECO:0000256" key="4">
    <source>
        <dbReference type="ARBA" id="ARBA00022691"/>
    </source>
</evidence>